<proteinExistence type="inferred from homology"/>
<evidence type="ECO:0000256" key="4">
    <source>
        <dbReference type="ARBA" id="ARBA00022525"/>
    </source>
</evidence>
<dbReference type="Pfam" id="PF00190">
    <property type="entry name" value="Cupin_1"/>
    <property type="match status" value="1"/>
</dbReference>
<evidence type="ECO:0000256" key="6">
    <source>
        <dbReference type="ARBA" id="ARBA00022729"/>
    </source>
</evidence>
<feature type="binding site" evidence="11">
    <location>
        <position position="100"/>
    </location>
    <ligand>
        <name>Mn(2+)</name>
        <dbReference type="ChEBI" id="CHEBI:29035"/>
    </ligand>
</feature>
<keyword evidence="3" id="KW-0052">Apoplast</keyword>
<dbReference type="EMBL" id="JAAGAX010000006">
    <property type="protein sequence ID" value="KAF2311613.1"/>
    <property type="molecule type" value="Genomic_DNA"/>
</dbReference>
<evidence type="ECO:0000256" key="3">
    <source>
        <dbReference type="ARBA" id="ARBA00022523"/>
    </source>
</evidence>
<dbReference type="InterPro" id="IPR014710">
    <property type="entry name" value="RmlC-like_jellyroll"/>
</dbReference>
<gene>
    <name evidence="15" type="ORF">GH714_025267</name>
</gene>
<comment type="subcellular location">
    <subcellularLocation>
        <location evidence="1">Secreted</location>
        <location evidence="1">Extracellular space</location>
        <location evidence="1">Apoplast</location>
    </subcellularLocation>
</comment>
<comment type="similarity">
    <text evidence="2">Belongs to the germin family.</text>
</comment>
<name>A0A6A6MGV8_HEVBR</name>
<evidence type="ECO:0000313" key="15">
    <source>
        <dbReference type="EMBL" id="KAF2311613.1"/>
    </source>
</evidence>
<feature type="binding site" evidence="11">
    <location>
        <position position="105"/>
    </location>
    <ligand>
        <name>Mn(2+)</name>
        <dbReference type="ChEBI" id="CHEBI:29035"/>
    </ligand>
</feature>
<dbReference type="FunFam" id="2.60.120.10:FF:000025">
    <property type="entry name" value="germin-like protein subfamily 2 member 1"/>
    <property type="match status" value="1"/>
</dbReference>
<dbReference type="PRINTS" id="PR00325">
    <property type="entry name" value="GERMIN"/>
</dbReference>
<evidence type="ECO:0000256" key="10">
    <source>
        <dbReference type="PIRSR" id="PIRSR601929-1"/>
    </source>
</evidence>
<dbReference type="InterPro" id="IPR011051">
    <property type="entry name" value="RmlC_Cupin_sf"/>
</dbReference>
<dbReference type="PANTHER" id="PTHR38390:SF2">
    <property type="entry name" value="OS01G0103900 PROTEIN"/>
    <property type="match status" value="1"/>
</dbReference>
<evidence type="ECO:0000256" key="2">
    <source>
        <dbReference type="ARBA" id="ARBA00007456"/>
    </source>
</evidence>
<sequence>MCSCIQICLADYDNLQDTCPAAPTSKQSIFINGLPCKDPNSITPSDFKSSKLSRPGDKNKFLRSATTIVTAADFPGLNTLGLSISRIDLDVDGLVLPLYHPRASELFFVSAGVVIAGFVDTKNQQFQKILKEGDVFVLPRGLLHFCLNAGDESATIFSVLSSQNPGVVKIAYSPRGNFSLRDFHHAVNSLPGDAFLPEIDDSLALRSGVDVKLPTVLSDQVLYSWGDKDFMRKVIVLSSCLPEKIDSAMKNTLMDAADKCVSVEFVLFDQSASHLSNTQENINCFARSLSDLDNCSFQTFLPDSRVFHSLVKRWLLDLKDDMEEPLQARFIFKSNLIGSLNHISCSLSISVSQNIDGFDACQTCRCHGIVLDNAAKKKVEGPSCPVTGRDLGTTDVIENSVRVGDETILFMPSFQSTMKLHQIPSPIEFNIIERTNLRSLSEGVIFGTSYFVAPSACNEIETSSKEMYQSELNYQLFQGMCSALHTMDQGLIELKDYNPVQHERGFHQKLNLLVKESLQFGSVPPKRNEATSELFSNQQDSSDVTVQSNCVIDAIVIEGESPQLNLTVREDKTTSSIAEEWEQLIVSEVPKIYSSSCISKPKTDMLLVYLPESSKQLDVKTSRILERLEAPRKLKTKVTSPIVTSSNLSETCLPTKRPLIPFQQPLHATDHSLTLSQSMKAKKETEMTRRLPSFGTGNVNE</sequence>
<keyword evidence="7 12" id="KW-1015">Disulfide bond</keyword>
<dbReference type="GO" id="GO:0010497">
    <property type="term" value="P:plasmodesmata-mediated intercellular transport"/>
    <property type="evidence" value="ECO:0007669"/>
    <property type="project" value="UniProtKB-ARBA"/>
</dbReference>
<dbReference type="GO" id="GO:0009506">
    <property type="term" value="C:plasmodesma"/>
    <property type="evidence" value="ECO:0007669"/>
    <property type="project" value="UniProtKB-ARBA"/>
</dbReference>
<keyword evidence="9 10" id="KW-0464">Manganese</keyword>
<evidence type="ECO:0000259" key="14">
    <source>
        <dbReference type="SMART" id="SM00835"/>
    </source>
</evidence>
<feature type="binding site" evidence="11">
    <location>
        <position position="144"/>
    </location>
    <ligand>
        <name>Mn(2+)</name>
        <dbReference type="ChEBI" id="CHEBI:29035"/>
    </ligand>
</feature>
<dbReference type="Proteomes" id="UP000467840">
    <property type="component" value="Chromosome 14"/>
</dbReference>
<evidence type="ECO:0000313" key="16">
    <source>
        <dbReference type="Proteomes" id="UP000467840"/>
    </source>
</evidence>
<dbReference type="InterPro" id="IPR006045">
    <property type="entry name" value="Cupin_1"/>
</dbReference>
<keyword evidence="16" id="KW-1185">Reference proteome</keyword>
<feature type="region of interest" description="Disordered" evidence="13">
    <location>
        <begin position="680"/>
        <end position="701"/>
    </location>
</feature>
<dbReference type="CDD" id="cd02241">
    <property type="entry name" value="cupin_OxOx"/>
    <property type="match status" value="1"/>
</dbReference>
<evidence type="ECO:0000256" key="8">
    <source>
        <dbReference type="ARBA" id="ARBA00023180"/>
    </source>
</evidence>
<dbReference type="SUPFAM" id="SSF51182">
    <property type="entry name" value="RmlC-like cupins"/>
    <property type="match status" value="1"/>
</dbReference>
<organism evidence="15 16">
    <name type="scientific">Hevea brasiliensis</name>
    <name type="common">Para rubber tree</name>
    <name type="synonym">Siphonia brasiliensis</name>
    <dbReference type="NCBI Taxonomy" id="3981"/>
    <lineage>
        <taxon>Eukaryota</taxon>
        <taxon>Viridiplantae</taxon>
        <taxon>Streptophyta</taxon>
        <taxon>Embryophyta</taxon>
        <taxon>Tracheophyta</taxon>
        <taxon>Spermatophyta</taxon>
        <taxon>Magnoliopsida</taxon>
        <taxon>eudicotyledons</taxon>
        <taxon>Gunneridae</taxon>
        <taxon>Pentapetalae</taxon>
        <taxon>rosids</taxon>
        <taxon>fabids</taxon>
        <taxon>Malpighiales</taxon>
        <taxon>Euphorbiaceae</taxon>
        <taxon>Crotonoideae</taxon>
        <taxon>Micrandreae</taxon>
        <taxon>Hevea</taxon>
    </lineage>
</organism>
<keyword evidence="6" id="KW-0732">Signal</keyword>
<reference evidence="15 16" key="1">
    <citation type="journal article" date="2020" name="Mol. Plant">
        <title>The Chromosome-Based Rubber Tree Genome Provides New Insights into Spurge Genome Evolution and Rubber Biosynthesis.</title>
        <authorList>
            <person name="Liu J."/>
            <person name="Shi C."/>
            <person name="Shi C.C."/>
            <person name="Li W."/>
            <person name="Zhang Q.J."/>
            <person name="Zhang Y."/>
            <person name="Li K."/>
            <person name="Lu H.F."/>
            <person name="Shi C."/>
            <person name="Zhu S.T."/>
            <person name="Xiao Z.Y."/>
            <person name="Nan H."/>
            <person name="Yue Y."/>
            <person name="Zhu X.G."/>
            <person name="Wu Y."/>
            <person name="Hong X.N."/>
            <person name="Fan G.Y."/>
            <person name="Tong Y."/>
            <person name="Zhang D."/>
            <person name="Mao C.L."/>
            <person name="Liu Y.L."/>
            <person name="Hao S.J."/>
            <person name="Liu W.Q."/>
            <person name="Lv M.Q."/>
            <person name="Zhang H.B."/>
            <person name="Liu Y."/>
            <person name="Hu-Tang G.R."/>
            <person name="Wang J.P."/>
            <person name="Wang J.H."/>
            <person name="Sun Y.H."/>
            <person name="Ni S.B."/>
            <person name="Chen W.B."/>
            <person name="Zhang X.C."/>
            <person name="Jiao Y.N."/>
            <person name="Eichler E.E."/>
            <person name="Li G.H."/>
            <person name="Liu X."/>
            <person name="Gao L.Z."/>
        </authorList>
    </citation>
    <scope>NUCLEOTIDE SEQUENCE [LARGE SCALE GENOMIC DNA]</scope>
    <source>
        <strain evidence="16">cv. GT1</strain>
        <tissue evidence="15">Leaf</tissue>
    </source>
</reference>
<evidence type="ECO:0000256" key="1">
    <source>
        <dbReference type="ARBA" id="ARBA00004271"/>
    </source>
</evidence>
<feature type="binding site" evidence="10">
    <location>
        <position position="100"/>
    </location>
    <ligand>
        <name>oxalate</name>
        <dbReference type="ChEBI" id="CHEBI:30623"/>
    </ligand>
</feature>
<evidence type="ECO:0000256" key="12">
    <source>
        <dbReference type="PIRSR" id="PIRSR601929-3"/>
    </source>
</evidence>
<evidence type="ECO:0000256" key="13">
    <source>
        <dbReference type="SAM" id="MobiDB-lite"/>
    </source>
</evidence>
<protein>
    <recommendedName>
        <fullName evidence="14">Cupin type-1 domain-containing protein</fullName>
    </recommendedName>
</protein>
<feature type="domain" description="Cupin type-1" evidence="14">
    <location>
        <begin position="50"/>
        <end position="184"/>
    </location>
</feature>
<dbReference type="PANTHER" id="PTHR38390">
    <property type="entry name" value="OS01G0103900 PROTEIN"/>
    <property type="match status" value="1"/>
</dbReference>
<dbReference type="InterPro" id="IPR001929">
    <property type="entry name" value="Germin"/>
</dbReference>
<evidence type="ECO:0000256" key="7">
    <source>
        <dbReference type="ARBA" id="ARBA00023157"/>
    </source>
</evidence>
<keyword evidence="5 10" id="KW-0479">Metal-binding</keyword>
<comment type="caution">
    <text evidence="15">The sequence shown here is derived from an EMBL/GenBank/DDBJ whole genome shotgun (WGS) entry which is preliminary data.</text>
</comment>
<dbReference type="GO" id="GO:0048046">
    <property type="term" value="C:apoplast"/>
    <property type="evidence" value="ECO:0007669"/>
    <property type="project" value="UniProtKB-SubCell"/>
</dbReference>
<evidence type="ECO:0000256" key="5">
    <source>
        <dbReference type="ARBA" id="ARBA00022723"/>
    </source>
</evidence>
<dbReference type="AlphaFoldDB" id="A0A6A6MGV8"/>
<evidence type="ECO:0000256" key="9">
    <source>
        <dbReference type="ARBA" id="ARBA00023211"/>
    </source>
</evidence>
<dbReference type="SMART" id="SM00835">
    <property type="entry name" value="Cupin_1"/>
    <property type="match status" value="1"/>
</dbReference>
<feature type="disulfide bond" evidence="12">
    <location>
        <begin position="19"/>
        <end position="36"/>
    </location>
</feature>
<keyword evidence="8" id="KW-0325">Glycoprotein</keyword>
<dbReference type="GO" id="GO:2000280">
    <property type="term" value="P:regulation of root development"/>
    <property type="evidence" value="ECO:0007669"/>
    <property type="project" value="UniProtKB-ARBA"/>
</dbReference>
<feature type="binding site" evidence="10">
    <location>
        <position position="105"/>
    </location>
    <ligand>
        <name>oxalate</name>
        <dbReference type="ChEBI" id="CHEBI:30623"/>
    </ligand>
</feature>
<dbReference type="Gene3D" id="2.60.120.10">
    <property type="entry name" value="Jelly Rolls"/>
    <property type="match status" value="1"/>
</dbReference>
<evidence type="ECO:0000256" key="11">
    <source>
        <dbReference type="PIRSR" id="PIRSR601929-2"/>
    </source>
</evidence>
<dbReference type="GO" id="GO:0030145">
    <property type="term" value="F:manganese ion binding"/>
    <property type="evidence" value="ECO:0007669"/>
    <property type="project" value="InterPro"/>
</dbReference>
<accession>A0A6A6MGV8</accession>
<keyword evidence="4" id="KW-0964">Secreted</keyword>